<sequence length="259" mass="28954">MYGGTSRHSKVDCNFVNVKFIEDPTQKVLFIFQDDDATTNYVQGTIAPSAQQGKPKFAPKIHNPSKFVGLATKSTNLTKPVSGNCYNCGESGHFSPDCLQPWKPIGYVLFCSNYKEPDHKYPECSQPQKPRPKYQYVATLVAVADSKGKASADVVVLRIDVIEDRLMKTIDQSWLSNVEKLFKVTTRSKSSTKPDSNVSSKKRRNSSKKKSSNKSITKEDLKDNPDYDRDAAKLFLKDISAEATKIINFELQAATVEKL</sequence>
<keyword evidence="2" id="KW-1185">Reference proteome</keyword>
<name>A0ACC2DDD0_DIPCM</name>
<organism evidence="1 2">
    <name type="scientific">Diphasiastrum complanatum</name>
    <name type="common">Issler's clubmoss</name>
    <name type="synonym">Lycopodium complanatum</name>
    <dbReference type="NCBI Taxonomy" id="34168"/>
    <lineage>
        <taxon>Eukaryota</taxon>
        <taxon>Viridiplantae</taxon>
        <taxon>Streptophyta</taxon>
        <taxon>Embryophyta</taxon>
        <taxon>Tracheophyta</taxon>
        <taxon>Lycopodiopsida</taxon>
        <taxon>Lycopodiales</taxon>
        <taxon>Lycopodiaceae</taxon>
        <taxon>Lycopodioideae</taxon>
        <taxon>Diphasiastrum</taxon>
    </lineage>
</organism>
<evidence type="ECO:0000313" key="2">
    <source>
        <dbReference type="Proteomes" id="UP001162992"/>
    </source>
</evidence>
<protein>
    <submittedName>
        <fullName evidence="1">Uncharacterized protein</fullName>
    </submittedName>
</protein>
<evidence type="ECO:0000313" key="1">
    <source>
        <dbReference type="EMBL" id="KAJ7552159.1"/>
    </source>
</evidence>
<dbReference type="Proteomes" id="UP001162992">
    <property type="component" value="Chromosome 6"/>
</dbReference>
<comment type="caution">
    <text evidence="1">The sequence shown here is derived from an EMBL/GenBank/DDBJ whole genome shotgun (WGS) entry which is preliminary data.</text>
</comment>
<gene>
    <name evidence="1" type="ORF">O6H91_06G044500</name>
</gene>
<proteinExistence type="predicted"/>
<accession>A0ACC2DDD0</accession>
<dbReference type="EMBL" id="CM055097">
    <property type="protein sequence ID" value="KAJ7552159.1"/>
    <property type="molecule type" value="Genomic_DNA"/>
</dbReference>
<reference evidence="2" key="1">
    <citation type="journal article" date="2024" name="Proc. Natl. Acad. Sci. U.S.A.">
        <title>Extraordinary preservation of gene collinearity over three hundred million years revealed in homosporous lycophytes.</title>
        <authorList>
            <person name="Li C."/>
            <person name="Wickell D."/>
            <person name="Kuo L.Y."/>
            <person name="Chen X."/>
            <person name="Nie B."/>
            <person name="Liao X."/>
            <person name="Peng D."/>
            <person name="Ji J."/>
            <person name="Jenkins J."/>
            <person name="Williams M."/>
            <person name="Shu S."/>
            <person name="Plott C."/>
            <person name="Barry K."/>
            <person name="Rajasekar S."/>
            <person name="Grimwood J."/>
            <person name="Han X."/>
            <person name="Sun S."/>
            <person name="Hou Z."/>
            <person name="He W."/>
            <person name="Dai G."/>
            <person name="Sun C."/>
            <person name="Schmutz J."/>
            <person name="Leebens-Mack J.H."/>
            <person name="Li F.W."/>
            <person name="Wang L."/>
        </authorList>
    </citation>
    <scope>NUCLEOTIDE SEQUENCE [LARGE SCALE GENOMIC DNA]</scope>
    <source>
        <strain evidence="2">cv. PW_Plant_1</strain>
    </source>
</reference>